<dbReference type="AlphaFoldDB" id="A0A8T0P7D7"/>
<dbReference type="Pfam" id="PF02902">
    <property type="entry name" value="Peptidase_C48"/>
    <property type="match status" value="1"/>
</dbReference>
<evidence type="ECO:0000259" key="4">
    <source>
        <dbReference type="PROSITE" id="PS50600"/>
    </source>
</evidence>
<evidence type="ECO:0000256" key="2">
    <source>
        <dbReference type="ARBA" id="ARBA00022670"/>
    </source>
</evidence>
<dbReference type="Proteomes" id="UP000823388">
    <property type="component" value="Chromosome 8N"/>
</dbReference>
<accession>A0A8T0P7D7</accession>
<dbReference type="SUPFAM" id="SSF54001">
    <property type="entry name" value="Cysteine proteinases"/>
    <property type="match status" value="1"/>
</dbReference>
<feature type="domain" description="Ubiquitin-like protease family profile" evidence="4">
    <location>
        <begin position="1"/>
        <end position="102"/>
    </location>
</feature>
<keyword evidence="3" id="KW-0378">Hydrolase</keyword>
<gene>
    <name evidence="5" type="ORF">PVAP13_8NG132400</name>
</gene>
<evidence type="ECO:0000313" key="5">
    <source>
        <dbReference type="EMBL" id="KAG2558091.1"/>
    </source>
</evidence>
<dbReference type="InterPro" id="IPR038765">
    <property type="entry name" value="Papain-like_cys_pep_sf"/>
</dbReference>
<protein>
    <recommendedName>
        <fullName evidence="4">Ubiquitin-like protease family profile domain-containing protein</fullName>
    </recommendedName>
</protein>
<organism evidence="5 6">
    <name type="scientific">Panicum virgatum</name>
    <name type="common">Blackwell switchgrass</name>
    <dbReference type="NCBI Taxonomy" id="38727"/>
    <lineage>
        <taxon>Eukaryota</taxon>
        <taxon>Viridiplantae</taxon>
        <taxon>Streptophyta</taxon>
        <taxon>Embryophyta</taxon>
        <taxon>Tracheophyta</taxon>
        <taxon>Spermatophyta</taxon>
        <taxon>Magnoliopsida</taxon>
        <taxon>Liliopsida</taxon>
        <taxon>Poales</taxon>
        <taxon>Poaceae</taxon>
        <taxon>PACMAD clade</taxon>
        <taxon>Panicoideae</taxon>
        <taxon>Panicodae</taxon>
        <taxon>Paniceae</taxon>
        <taxon>Panicinae</taxon>
        <taxon>Panicum</taxon>
        <taxon>Panicum sect. Hiantes</taxon>
    </lineage>
</organism>
<dbReference type="PROSITE" id="PS50600">
    <property type="entry name" value="ULP_PROTEASE"/>
    <property type="match status" value="1"/>
</dbReference>
<dbReference type="Gene3D" id="3.40.395.10">
    <property type="entry name" value="Adenoviral Proteinase, Chain A"/>
    <property type="match status" value="1"/>
</dbReference>
<comment type="similarity">
    <text evidence="1">Belongs to the peptidase C48 family.</text>
</comment>
<evidence type="ECO:0000256" key="3">
    <source>
        <dbReference type="ARBA" id="ARBA00022801"/>
    </source>
</evidence>
<keyword evidence="2" id="KW-0645">Protease</keyword>
<name>A0A8T0P7D7_PANVG</name>
<evidence type="ECO:0000313" key="6">
    <source>
        <dbReference type="Proteomes" id="UP000823388"/>
    </source>
</evidence>
<proteinExistence type="inferred from homology"/>
<evidence type="ECO:0000256" key="1">
    <source>
        <dbReference type="ARBA" id="ARBA00005234"/>
    </source>
</evidence>
<keyword evidence="6" id="KW-1185">Reference proteome</keyword>
<sequence length="152" mass="17851">MIFFPVIIQRHWVLICVNLLYKTLNFFDSVKMTSKQDIERILKNLATKFSTLCLEANVFSEVFNHFKSYSPANYPYEAMVNETRRTVSLNCGFYYILYMDTFDGSTVRDFEQATVLQYWKIVAYKIFHSSLNKAAEDIMKPCPAKSYILSKE</sequence>
<dbReference type="EMBL" id="CM029052">
    <property type="protein sequence ID" value="KAG2558091.1"/>
    <property type="molecule type" value="Genomic_DNA"/>
</dbReference>
<dbReference type="GO" id="GO:0006508">
    <property type="term" value="P:proteolysis"/>
    <property type="evidence" value="ECO:0007669"/>
    <property type="project" value="UniProtKB-KW"/>
</dbReference>
<comment type="caution">
    <text evidence="5">The sequence shown here is derived from an EMBL/GenBank/DDBJ whole genome shotgun (WGS) entry which is preliminary data.</text>
</comment>
<dbReference type="GO" id="GO:0008234">
    <property type="term" value="F:cysteine-type peptidase activity"/>
    <property type="evidence" value="ECO:0007669"/>
    <property type="project" value="InterPro"/>
</dbReference>
<reference evidence="5" key="1">
    <citation type="submission" date="2020-05" db="EMBL/GenBank/DDBJ databases">
        <title>WGS assembly of Panicum virgatum.</title>
        <authorList>
            <person name="Lovell J.T."/>
            <person name="Jenkins J."/>
            <person name="Shu S."/>
            <person name="Juenger T.E."/>
            <person name="Schmutz J."/>
        </authorList>
    </citation>
    <scope>NUCLEOTIDE SEQUENCE</scope>
    <source>
        <strain evidence="5">AP13</strain>
    </source>
</reference>
<dbReference type="InterPro" id="IPR003653">
    <property type="entry name" value="Peptidase_C48_C"/>
</dbReference>